<accession>A0A8J7QPA6</accession>
<name>A0A8J7QPA6_9BACT</name>
<gene>
    <name evidence="5" type="ORF">J3U88_24315</name>
</gene>
<dbReference type="Proteomes" id="UP000664417">
    <property type="component" value="Unassembled WGS sequence"/>
</dbReference>
<evidence type="ECO:0000256" key="1">
    <source>
        <dbReference type="ARBA" id="ARBA00022676"/>
    </source>
</evidence>
<dbReference type="SUPFAM" id="SSF53756">
    <property type="entry name" value="UDP-Glycosyltransferase/glycogen phosphorylase"/>
    <property type="match status" value="1"/>
</dbReference>
<dbReference type="Gene3D" id="3.40.50.2000">
    <property type="entry name" value="Glycogen Phosphorylase B"/>
    <property type="match status" value="2"/>
</dbReference>
<evidence type="ECO:0000259" key="4">
    <source>
        <dbReference type="Pfam" id="PF13439"/>
    </source>
</evidence>
<keyword evidence="2" id="KW-0808">Transferase</keyword>
<dbReference type="Pfam" id="PF13439">
    <property type="entry name" value="Glyco_transf_4"/>
    <property type="match status" value="1"/>
</dbReference>
<keyword evidence="6" id="KW-1185">Reference proteome</keyword>
<evidence type="ECO:0000256" key="2">
    <source>
        <dbReference type="ARBA" id="ARBA00022679"/>
    </source>
</evidence>
<feature type="domain" description="Glycosyltransferase subfamily 4-like N-terminal" evidence="4">
    <location>
        <begin position="111"/>
        <end position="214"/>
    </location>
</feature>
<dbReference type="InterPro" id="IPR001296">
    <property type="entry name" value="Glyco_trans_1"/>
</dbReference>
<keyword evidence="1" id="KW-0328">Glycosyltransferase</keyword>
<sequence>MAQKAMAYFCSQYPAISHTFINREIEQIEAQGIKVHPFTMNPGKVLDGGTQFEQDQLKITYCLKEEGISAALIACFSQFMRKPFGFLGGLFYALKLQQLRPKDSLWAIFHFVEGAMLARQMRKRGLKHVHVHFGGSEASIAMYACRAFGFSFSFTLHGPDVFYRVDAINLPEKIRNAAFVVCISNFARGQAMRLVGVQQIDRFPIVHCGVDPERYKPFPDEKDDVFTIVCTGRLTPTKGQALLILACADLKKEGRKFRCRLIGGGDEADALQQMINEHGLNDEVTLTGPLPQDGVLNELKKAHMFCLPSFAEGVPVVLMEAMSMEIPTVSTRIAGIAELMDHGKNSYLIHSGDPEGLKEIIRHAMDNLPELNEIAKAGREFIIEEFNITKNGQRLAKIFEEKVPF</sequence>
<evidence type="ECO:0000259" key="3">
    <source>
        <dbReference type="Pfam" id="PF00534"/>
    </source>
</evidence>
<protein>
    <submittedName>
        <fullName evidence="5">Glycosyltransferase family 4 protein</fullName>
    </submittedName>
</protein>
<dbReference type="Pfam" id="PF00534">
    <property type="entry name" value="Glycos_transf_1"/>
    <property type="match status" value="1"/>
</dbReference>
<proteinExistence type="predicted"/>
<evidence type="ECO:0000313" key="5">
    <source>
        <dbReference type="EMBL" id="MBO1321625.1"/>
    </source>
</evidence>
<dbReference type="EMBL" id="JAFREP010000026">
    <property type="protein sequence ID" value="MBO1321625.1"/>
    <property type="molecule type" value="Genomic_DNA"/>
</dbReference>
<comment type="caution">
    <text evidence="5">The sequence shown here is derived from an EMBL/GenBank/DDBJ whole genome shotgun (WGS) entry which is preliminary data.</text>
</comment>
<dbReference type="RefSeq" id="WP_207861598.1">
    <property type="nucleotide sequence ID" value="NZ_JAFREP010000026.1"/>
</dbReference>
<dbReference type="GO" id="GO:0016757">
    <property type="term" value="F:glycosyltransferase activity"/>
    <property type="evidence" value="ECO:0007669"/>
    <property type="project" value="UniProtKB-KW"/>
</dbReference>
<organism evidence="5 6">
    <name type="scientific">Acanthopleuribacter pedis</name>
    <dbReference type="NCBI Taxonomy" id="442870"/>
    <lineage>
        <taxon>Bacteria</taxon>
        <taxon>Pseudomonadati</taxon>
        <taxon>Acidobacteriota</taxon>
        <taxon>Holophagae</taxon>
        <taxon>Acanthopleuribacterales</taxon>
        <taxon>Acanthopleuribacteraceae</taxon>
        <taxon>Acanthopleuribacter</taxon>
    </lineage>
</organism>
<evidence type="ECO:0000313" key="6">
    <source>
        <dbReference type="Proteomes" id="UP000664417"/>
    </source>
</evidence>
<dbReference type="PANTHER" id="PTHR12526">
    <property type="entry name" value="GLYCOSYLTRANSFERASE"/>
    <property type="match status" value="1"/>
</dbReference>
<dbReference type="CDD" id="cd03801">
    <property type="entry name" value="GT4_PimA-like"/>
    <property type="match status" value="1"/>
</dbReference>
<dbReference type="InterPro" id="IPR028098">
    <property type="entry name" value="Glyco_trans_4-like_N"/>
</dbReference>
<feature type="domain" description="Glycosyl transferase family 1" evidence="3">
    <location>
        <begin position="216"/>
        <end position="380"/>
    </location>
</feature>
<reference evidence="5" key="1">
    <citation type="submission" date="2021-03" db="EMBL/GenBank/DDBJ databases">
        <authorList>
            <person name="Wang G."/>
        </authorList>
    </citation>
    <scope>NUCLEOTIDE SEQUENCE</scope>
    <source>
        <strain evidence="5">KCTC 12899</strain>
    </source>
</reference>
<dbReference type="AlphaFoldDB" id="A0A8J7QPA6"/>
<dbReference type="PANTHER" id="PTHR12526:SF510">
    <property type="entry name" value="D-INOSITOL 3-PHOSPHATE GLYCOSYLTRANSFERASE"/>
    <property type="match status" value="1"/>
</dbReference>